<gene>
    <name evidence="2" type="ORF">URODEC1_LOCUS98662</name>
</gene>
<protein>
    <recommendedName>
        <fullName evidence="1">At1g61320/AtMIF1 LRR domain-containing protein</fullName>
    </recommendedName>
</protein>
<dbReference type="PANTHER" id="PTHR34145:SF8">
    <property type="entry name" value="OS05G0538250 PROTEIN"/>
    <property type="match status" value="1"/>
</dbReference>
<dbReference type="Pfam" id="PF23622">
    <property type="entry name" value="LRR_At1g61320_AtMIF1"/>
    <property type="match status" value="1"/>
</dbReference>
<dbReference type="AlphaFoldDB" id="A0ABC9ETD4"/>
<sequence>MGIHAGTSGTRELCTDTLRCASGSQEDDISRGEMDIVQELAKLPQDIFDNIYSLLPMQDAARAACVSHHFLCSWKHFPRLVFNSSTLGLDKLKLPLDEEVNHFTKIVDHILMNHSGVGVKKLVLQLFLCPSIDASYLDKWLQIAVKPGIENIVLEISSETAYNFPCSLLSNKIAGATIQSLVLSSCAFHPTAALGWNKSLTALSLYMVRITEEELGQFVSNCLSLVKLSLSYCNDVVSFRAPCPLQLEHLHVTFCEKLHVIEISAPKLLYFVFGENLIRISLGVEVKHVRMVGYQQPNLLFHARTMVPIFMPNVERLSLESVGEKIKTPLMPSKFIHLKYLDIYIMESFSGYDYFSLISFLGASPSLETFIFRVRRCYAVCHDSTFGDLQSEMHLRQVPECRYDNLKNVTITGASAAKTMIELASHIVQNASALSSMVMDTARGCGRRTGKTNRCSYMSKEALMEANKTVEAVERFIRRNVPSSANFKVLPPCRMCGVI</sequence>
<evidence type="ECO:0000313" key="2">
    <source>
        <dbReference type="EMBL" id="CAL5063043.1"/>
    </source>
</evidence>
<dbReference type="InterPro" id="IPR055357">
    <property type="entry name" value="LRR_At1g61320_AtMIF1"/>
</dbReference>
<dbReference type="InterPro" id="IPR032675">
    <property type="entry name" value="LRR_dom_sf"/>
</dbReference>
<dbReference type="PANTHER" id="PTHR34145">
    <property type="entry name" value="OS02G0105600 PROTEIN"/>
    <property type="match status" value="1"/>
</dbReference>
<evidence type="ECO:0000313" key="3">
    <source>
        <dbReference type="Proteomes" id="UP001497457"/>
    </source>
</evidence>
<dbReference type="SUPFAM" id="SSF81383">
    <property type="entry name" value="F-box domain"/>
    <property type="match status" value="1"/>
</dbReference>
<accession>A0ABC9ETD4</accession>
<dbReference type="Gene3D" id="3.80.10.10">
    <property type="entry name" value="Ribonuclease Inhibitor"/>
    <property type="match status" value="1"/>
</dbReference>
<dbReference type="SUPFAM" id="SSF52047">
    <property type="entry name" value="RNI-like"/>
    <property type="match status" value="1"/>
</dbReference>
<feature type="domain" description="At1g61320/AtMIF1 LRR" evidence="1">
    <location>
        <begin position="110"/>
        <end position="493"/>
    </location>
</feature>
<name>A0ABC9ETD4_9POAL</name>
<dbReference type="EMBL" id="OZ075115">
    <property type="protein sequence ID" value="CAL5063043.1"/>
    <property type="molecule type" value="Genomic_DNA"/>
</dbReference>
<dbReference type="InterPro" id="IPR053772">
    <property type="entry name" value="At1g61320/At1g61330-like"/>
</dbReference>
<reference evidence="2" key="1">
    <citation type="submission" date="2024-10" db="EMBL/GenBank/DDBJ databases">
        <authorList>
            <person name="Ryan C."/>
        </authorList>
    </citation>
    <scope>NUCLEOTIDE SEQUENCE [LARGE SCALE GENOMIC DNA]</scope>
</reference>
<organism evidence="2 3">
    <name type="scientific">Urochloa decumbens</name>
    <dbReference type="NCBI Taxonomy" id="240449"/>
    <lineage>
        <taxon>Eukaryota</taxon>
        <taxon>Viridiplantae</taxon>
        <taxon>Streptophyta</taxon>
        <taxon>Embryophyta</taxon>
        <taxon>Tracheophyta</taxon>
        <taxon>Spermatophyta</taxon>
        <taxon>Magnoliopsida</taxon>
        <taxon>Liliopsida</taxon>
        <taxon>Poales</taxon>
        <taxon>Poaceae</taxon>
        <taxon>PACMAD clade</taxon>
        <taxon>Panicoideae</taxon>
        <taxon>Panicodae</taxon>
        <taxon>Paniceae</taxon>
        <taxon>Melinidinae</taxon>
        <taxon>Urochloa</taxon>
    </lineage>
</organism>
<keyword evidence="3" id="KW-1185">Reference proteome</keyword>
<proteinExistence type="predicted"/>
<evidence type="ECO:0000259" key="1">
    <source>
        <dbReference type="Pfam" id="PF23622"/>
    </source>
</evidence>
<dbReference type="InterPro" id="IPR036047">
    <property type="entry name" value="F-box-like_dom_sf"/>
</dbReference>
<dbReference type="Proteomes" id="UP001497457">
    <property type="component" value="Chromosome 5rd"/>
</dbReference>